<proteinExistence type="inferred from homology"/>
<protein>
    <submittedName>
        <fullName evidence="7">Nlp family transcriptional regulator</fullName>
    </submittedName>
</protein>
<evidence type="ECO:0000256" key="4">
    <source>
        <dbReference type="ARBA" id="ARBA00023163"/>
    </source>
</evidence>
<gene>
    <name evidence="7" type="ORF">EDD55_10599</name>
</gene>
<dbReference type="Proteomes" id="UP000295304">
    <property type="component" value="Unassembled WGS sequence"/>
</dbReference>
<organism evidence="7 8">
    <name type="scientific">Varunaivibrio sulfuroxidans</name>
    <dbReference type="NCBI Taxonomy" id="1773489"/>
    <lineage>
        <taxon>Bacteria</taxon>
        <taxon>Pseudomonadati</taxon>
        <taxon>Pseudomonadota</taxon>
        <taxon>Alphaproteobacteria</taxon>
        <taxon>Rhodospirillales</taxon>
        <taxon>Magnetovibrionaceae</taxon>
        <taxon>Varunaivibrio</taxon>
    </lineage>
</organism>
<dbReference type="AlphaFoldDB" id="A0A4R3JBV6"/>
<dbReference type="SUPFAM" id="SSF47413">
    <property type="entry name" value="lambda repressor-like DNA-binding domains"/>
    <property type="match status" value="1"/>
</dbReference>
<dbReference type="InterPro" id="IPR038722">
    <property type="entry name" value="Ner_HTH_dom"/>
</dbReference>
<dbReference type="PROSITE" id="PS50943">
    <property type="entry name" value="HTH_CROC1"/>
    <property type="match status" value="1"/>
</dbReference>
<comment type="caution">
    <text evidence="7">The sequence shown here is derived from an EMBL/GenBank/DDBJ whole genome shotgun (WGS) entry which is preliminary data.</text>
</comment>
<evidence type="ECO:0000313" key="7">
    <source>
        <dbReference type="EMBL" id="TCS62553.1"/>
    </source>
</evidence>
<dbReference type="GO" id="GO:0003677">
    <property type="term" value="F:DNA binding"/>
    <property type="evidence" value="ECO:0007669"/>
    <property type="project" value="UniProtKB-KW"/>
</dbReference>
<keyword evidence="4" id="KW-0804">Transcription</keyword>
<keyword evidence="2" id="KW-0805">Transcription regulation</keyword>
<reference evidence="7 8" key="1">
    <citation type="submission" date="2019-03" db="EMBL/GenBank/DDBJ databases">
        <title>Genomic Encyclopedia of Type Strains, Phase IV (KMG-IV): sequencing the most valuable type-strain genomes for metagenomic binning, comparative biology and taxonomic classification.</title>
        <authorList>
            <person name="Goeker M."/>
        </authorList>
    </citation>
    <scope>NUCLEOTIDE SEQUENCE [LARGE SCALE GENOMIC DNA]</scope>
    <source>
        <strain evidence="7 8">DSM 101688</strain>
    </source>
</reference>
<dbReference type="Pfam" id="PF13693">
    <property type="entry name" value="HTH_35"/>
    <property type="match status" value="1"/>
</dbReference>
<evidence type="ECO:0000259" key="6">
    <source>
        <dbReference type="PROSITE" id="PS50943"/>
    </source>
</evidence>
<evidence type="ECO:0000256" key="2">
    <source>
        <dbReference type="ARBA" id="ARBA00023015"/>
    </source>
</evidence>
<evidence type="ECO:0000256" key="1">
    <source>
        <dbReference type="ARBA" id="ARBA00006157"/>
    </source>
</evidence>
<keyword evidence="8" id="KW-1185">Reference proteome</keyword>
<dbReference type="EMBL" id="SLZW01000005">
    <property type="protein sequence ID" value="TCS62553.1"/>
    <property type="molecule type" value="Genomic_DNA"/>
</dbReference>
<comment type="similarity">
    <text evidence="1">Belongs to the ner transcriptional regulatory family.</text>
</comment>
<evidence type="ECO:0000313" key="8">
    <source>
        <dbReference type="Proteomes" id="UP000295304"/>
    </source>
</evidence>
<sequence length="100" mass="11129">MAKQKDTHWWDVKAALGKKGISLSEVALRHGVSTAAIAKIKRVPNARLQSAIAEVLGAAPQDIWPSRYYVSSGRPVRPSTWLRKNNRTMRRAHVKKSEAA</sequence>
<dbReference type="InterPro" id="IPR001387">
    <property type="entry name" value="Cro/C1-type_HTH"/>
</dbReference>
<dbReference type="OrthoDB" id="7363325at2"/>
<dbReference type="RefSeq" id="WP_132939001.1">
    <property type="nucleotide sequence ID" value="NZ_CP119676.1"/>
</dbReference>
<dbReference type="Gene3D" id="1.10.260.40">
    <property type="entry name" value="lambda repressor-like DNA-binding domains"/>
    <property type="match status" value="1"/>
</dbReference>
<accession>A0A4R3JBV6</accession>
<keyword evidence="3" id="KW-0238">DNA-binding</keyword>
<evidence type="ECO:0000256" key="5">
    <source>
        <dbReference type="SAM" id="MobiDB-lite"/>
    </source>
</evidence>
<feature type="domain" description="HTH cro/C1-type" evidence="6">
    <location>
        <begin position="12"/>
        <end position="63"/>
    </location>
</feature>
<feature type="region of interest" description="Disordered" evidence="5">
    <location>
        <begin position="80"/>
        <end position="100"/>
    </location>
</feature>
<dbReference type="CDD" id="cd00093">
    <property type="entry name" value="HTH_XRE"/>
    <property type="match status" value="1"/>
</dbReference>
<name>A0A4R3JBV6_9PROT</name>
<evidence type="ECO:0000256" key="3">
    <source>
        <dbReference type="ARBA" id="ARBA00023125"/>
    </source>
</evidence>
<feature type="compositionally biased region" description="Basic residues" evidence="5">
    <location>
        <begin position="84"/>
        <end position="94"/>
    </location>
</feature>
<dbReference type="InterPro" id="IPR010982">
    <property type="entry name" value="Lambda_DNA-bd_dom_sf"/>
</dbReference>